<accession>A0ABV9TYX5</accession>
<gene>
    <name evidence="1" type="ORF">ACFPCY_18720</name>
</gene>
<comment type="caution">
    <text evidence="1">The sequence shown here is derived from an EMBL/GenBank/DDBJ whole genome shotgun (WGS) entry which is preliminary data.</text>
</comment>
<evidence type="ECO:0000313" key="2">
    <source>
        <dbReference type="Proteomes" id="UP001595872"/>
    </source>
</evidence>
<sequence>MDQRLIKTAVLGGPDSLEPVIMPTDYATAMGLRLTHKGATFWCGTRLGGCGRRITTRIGKKRVPHFAHFPDAEDWCRRTRLGEDSADHPFIDRDLQAWLARQGAPARTPEFLQESAAAAGGCAGLLLESSDGRKKVAVVLDDDDPKMPAGQ</sequence>
<protein>
    <submittedName>
        <fullName evidence="1">Competence protein CoiA family protein</fullName>
    </submittedName>
</protein>
<reference evidence="2" key="1">
    <citation type="journal article" date="2019" name="Int. J. Syst. Evol. Microbiol.">
        <title>The Global Catalogue of Microorganisms (GCM) 10K type strain sequencing project: providing services to taxonomists for standard genome sequencing and annotation.</title>
        <authorList>
            <consortium name="The Broad Institute Genomics Platform"/>
            <consortium name="The Broad Institute Genome Sequencing Center for Infectious Disease"/>
            <person name="Wu L."/>
            <person name="Ma J."/>
        </authorList>
    </citation>
    <scope>NUCLEOTIDE SEQUENCE [LARGE SCALE GENOMIC DNA]</scope>
    <source>
        <strain evidence="2">KLKA75</strain>
    </source>
</reference>
<evidence type="ECO:0000313" key="1">
    <source>
        <dbReference type="EMBL" id="MFC4909363.1"/>
    </source>
</evidence>
<dbReference type="RefSeq" id="WP_378256820.1">
    <property type="nucleotide sequence ID" value="NZ_JBHSIT010000005.1"/>
</dbReference>
<dbReference type="EMBL" id="JBHSIT010000005">
    <property type="protein sequence ID" value="MFC4909363.1"/>
    <property type="molecule type" value="Genomic_DNA"/>
</dbReference>
<organism evidence="1 2">
    <name type="scientific">Actinomadura gamaensis</name>
    <dbReference type="NCBI Taxonomy" id="1763541"/>
    <lineage>
        <taxon>Bacteria</taxon>
        <taxon>Bacillati</taxon>
        <taxon>Actinomycetota</taxon>
        <taxon>Actinomycetes</taxon>
        <taxon>Streptosporangiales</taxon>
        <taxon>Thermomonosporaceae</taxon>
        <taxon>Actinomadura</taxon>
    </lineage>
</organism>
<keyword evidence="2" id="KW-1185">Reference proteome</keyword>
<proteinExistence type="predicted"/>
<name>A0ABV9TYX5_9ACTN</name>
<dbReference type="Proteomes" id="UP001595872">
    <property type="component" value="Unassembled WGS sequence"/>
</dbReference>